<feature type="compositionally biased region" description="Low complexity" evidence="1">
    <location>
        <begin position="996"/>
        <end position="1021"/>
    </location>
</feature>
<feature type="region of interest" description="Disordered" evidence="1">
    <location>
        <begin position="1"/>
        <end position="104"/>
    </location>
</feature>
<accession>A0A0G4GG09</accession>
<reference evidence="2 3" key="1">
    <citation type="submission" date="2014-11" db="EMBL/GenBank/DDBJ databases">
        <authorList>
            <person name="Zhu J."/>
            <person name="Qi W."/>
            <person name="Song R."/>
        </authorList>
    </citation>
    <scope>NUCLEOTIDE SEQUENCE [LARGE SCALE GENOMIC DNA]</scope>
</reference>
<feature type="compositionally biased region" description="Polar residues" evidence="1">
    <location>
        <begin position="63"/>
        <end position="79"/>
    </location>
</feature>
<feature type="compositionally biased region" description="Pro residues" evidence="1">
    <location>
        <begin position="1044"/>
        <end position="1056"/>
    </location>
</feature>
<feature type="compositionally biased region" description="Basic and acidic residues" evidence="1">
    <location>
        <begin position="655"/>
        <end position="665"/>
    </location>
</feature>
<feature type="compositionally biased region" description="Low complexity" evidence="1">
    <location>
        <begin position="1176"/>
        <end position="1197"/>
    </location>
</feature>
<evidence type="ECO:0000256" key="1">
    <source>
        <dbReference type="SAM" id="MobiDB-lite"/>
    </source>
</evidence>
<name>A0A0G4GG09_VITBC</name>
<dbReference type="PhylomeDB" id="A0A0G4GG09"/>
<keyword evidence="3" id="KW-1185">Reference proteome</keyword>
<feature type="compositionally biased region" description="Polar residues" evidence="1">
    <location>
        <begin position="667"/>
        <end position="676"/>
    </location>
</feature>
<feature type="compositionally biased region" description="Acidic residues" evidence="1">
    <location>
        <begin position="778"/>
        <end position="791"/>
    </location>
</feature>
<feature type="compositionally biased region" description="Pro residues" evidence="1">
    <location>
        <begin position="827"/>
        <end position="837"/>
    </location>
</feature>
<dbReference type="Proteomes" id="UP000041254">
    <property type="component" value="Unassembled WGS sequence"/>
</dbReference>
<proteinExistence type="predicted"/>
<feature type="region of interest" description="Disordered" evidence="1">
    <location>
        <begin position="1176"/>
        <end position="1217"/>
    </location>
</feature>
<feature type="compositionally biased region" description="Pro residues" evidence="1">
    <location>
        <begin position="1198"/>
        <end position="1209"/>
    </location>
</feature>
<organism evidence="2 3">
    <name type="scientific">Vitrella brassicaformis (strain CCMP3155)</name>
    <dbReference type="NCBI Taxonomy" id="1169540"/>
    <lineage>
        <taxon>Eukaryota</taxon>
        <taxon>Sar</taxon>
        <taxon>Alveolata</taxon>
        <taxon>Colpodellida</taxon>
        <taxon>Vitrellaceae</taxon>
        <taxon>Vitrella</taxon>
    </lineage>
</organism>
<feature type="compositionally biased region" description="Acidic residues" evidence="1">
    <location>
        <begin position="1095"/>
        <end position="1107"/>
    </location>
</feature>
<feature type="compositionally biased region" description="Low complexity" evidence="1">
    <location>
        <begin position="1134"/>
        <end position="1155"/>
    </location>
</feature>
<feature type="region of interest" description="Disordered" evidence="1">
    <location>
        <begin position="652"/>
        <end position="1155"/>
    </location>
</feature>
<dbReference type="EMBL" id="CDMY01000656">
    <property type="protein sequence ID" value="CEM28493.1"/>
    <property type="molecule type" value="Genomic_DNA"/>
</dbReference>
<gene>
    <name evidence="2" type="ORF">Vbra_17704</name>
</gene>
<feature type="compositionally biased region" description="Polar residues" evidence="1">
    <location>
        <begin position="748"/>
        <end position="759"/>
    </location>
</feature>
<feature type="compositionally biased region" description="Pro residues" evidence="1">
    <location>
        <begin position="953"/>
        <end position="966"/>
    </location>
</feature>
<protein>
    <submittedName>
        <fullName evidence="2">Uncharacterized protein</fullName>
    </submittedName>
</protein>
<feature type="compositionally biased region" description="Polar residues" evidence="1">
    <location>
        <begin position="32"/>
        <end position="45"/>
    </location>
</feature>
<evidence type="ECO:0000313" key="2">
    <source>
        <dbReference type="EMBL" id="CEM28493.1"/>
    </source>
</evidence>
<feature type="compositionally biased region" description="Low complexity" evidence="1">
    <location>
        <begin position="723"/>
        <end position="738"/>
    </location>
</feature>
<feature type="compositionally biased region" description="Basic and acidic residues" evidence="1">
    <location>
        <begin position="679"/>
        <end position="711"/>
    </location>
</feature>
<evidence type="ECO:0000313" key="3">
    <source>
        <dbReference type="Proteomes" id="UP000041254"/>
    </source>
</evidence>
<dbReference type="InParanoid" id="A0A0G4GG09"/>
<feature type="compositionally biased region" description="Pro residues" evidence="1">
    <location>
        <begin position="918"/>
        <end position="929"/>
    </location>
</feature>
<dbReference type="VEuPathDB" id="CryptoDB:Vbra_17704"/>
<sequence>MDPCSSGLTSGRAARTAEEERQPSAEVDQEVDGQSQHTGTGQQVNAEGDHSIYIPLSELPMTFTPSAAESSPAGTSAVDSESLPDDDMAQEPAATPPGADKVTFSFKPADDIDALEDGLFSDDMQTYMASAQGVTASVGELPVLRLNPKSPEFVKRVASRLAKDREAFRRILARLVDDTNKECQVATADMLYRLVCEGLLSLVAPSDLIHMVEAIWAVVGVDLASKGVLVEFRGEVKSLVAFQLIETLPTDKPLAPVDVVAYARVFVMRCGLESALKVAPDAATELQNGFLMNNKATIRHLLDITRNSKQIGVASEAAALLMKLYATKPSAPAATAVELCSMFVKSLQLPWNGQAEQPEGVASLFTVLLEATQLWSTGKEEWSVVRSALGSHVYLHFDGLVDLITRCDPSTYTRWAASLTLGTFIYASLLLCTKKRKGNDNAAVATIFEIEHQGVDKVLASAPMPMEPLRRLVLDTAAREGVLAAASLDNAHEAAGTLIAISLLIPARQMIDVGKAASLIESGFPSTLVALLDICECIKLSVTLCLICLKSLVARDRKVSETDGLAKALCGVLPKEARGQLIYPLKSAAFFRDDDHASAINILKGLVRSLVGKTGHNPFTRQILQLESVRTMRDPKSNLKISPKVAAFFDSLAQQDKRDKRDSKSKATQPSMSDAQLVSRDREAQRKADELIEEERREKATKTKKNNNDKAKKGKAPESAMEPSGPSPTAASTRSSSAVVEEDVEPPTASSSIADTSVPSVAPAADGGQRERLIEPTANEESDDNNGDSDDMLIKSAFGQHARQKTSDSHKAKSGRPGFLKEGVAPTPHPLPLPPSRPSITATEKGQRRRGNLRLPTASSSLPATEHQNHRTNTSTNKKQMAAPPRFGQGALAPFAKGMITPKPPHGSGSGLMARGPPAVPKRPSPPPVSVESGGGGAGSCLMSLFSDESHPPPRPLSPPPCPTLPSPQELKTVNTAGLADQQQQQQQKAFEDEWPSLSASYSSADPAPSSSQPPANPHSSHAVDRPSPVSQDGPFSSDLDGIPPLPPDPPPPLSPPGSTAPLPLLSPLRGSPDVPAAAAAVAGGPSSSSADPFHDDDDNDGGDDDDMHVPPPPPIFEWEEDEDSGYHPPAPAAPAAAATSSSSASIPSAANGSSEGQVDMYHLMLQMQLEMQAMRQQLAQMSGQQSSQQPPSSSSSAPPPPAPAPAPPTTQSQPSGQCCACYGEHGPGSFGFVPCRHLCLCAHCHQQYKARHDQKVARVQQRNRTRGKKDKPLPLPQYRCPYCNGDAVHSDTLPNLRQWVEQIHTIDEDDEG</sequence>
<feature type="compositionally biased region" description="Low complexity" evidence="1">
    <location>
        <begin position="1057"/>
        <end position="1092"/>
    </location>
</feature>